<gene>
    <name evidence="6" type="ORF">RAN89_06750</name>
</gene>
<dbReference type="InterPro" id="IPR011990">
    <property type="entry name" value="TPR-like_helical_dom_sf"/>
</dbReference>
<evidence type="ECO:0000313" key="6">
    <source>
        <dbReference type="EMBL" id="WNO06123.1"/>
    </source>
</evidence>
<reference evidence="6 7" key="1">
    <citation type="submission" date="2023-08" db="EMBL/GenBank/DDBJ databases">
        <title>Rhodoferax potami sp. nov. and Rhodoferax mekongensis sp. nov., isolated from the Mekong River in Thailand.</title>
        <authorList>
            <person name="Kitikhun S."/>
            <person name="Charoenyingcharoen P."/>
            <person name="Siriarchawattana P."/>
            <person name="Likhitrattanapisal S."/>
            <person name="Nilsakha T."/>
            <person name="Chanpet A."/>
            <person name="Rattanawaree P."/>
            <person name="Ingsriswang S."/>
        </authorList>
    </citation>
    <scope>NUCLEOTIDE SEQUENCE [LARGE SCALE GENOMIC DNA]</scope>
    <source>
        <strain evidence="6 7">TBRC 17307</strain>
    </source>
</reference>
<dbReference type="InterPro" id="IPR019734">
    <property type="entry name" value="TPR_rpt"/>
</dbReference>
<keyword evidence="2 3" id="KW-0802">TPR repeat</keyword>
<feature type="repeat" description="TPR" evidence="3">
    <location>
        <begin position="649"/>
        <end position="682"/>
    </location>
</feature>
<dbReference type="SUPFAM" id="SSF54001">
    <property type="entry name" value="Cysteine proteinases"/>
    <property type="match status" value="1"/>
</dbReference>
<dbReference type="InterPro" id="IPR050498">
    <property type="entry name" value="Ycf3"/>
</dbReference>
<dbReference type="Pfam" id="PF01841">
    <property type="entry name" value="Transglut_core"/>
    <property type="match status" value="1"/>
</dbReference>
<evidence type="ECO:0000256" key="3">
    <source>
        <dbReference type="PROSITE-ProRule" id="PRU00339"/>
    </source>
</evidence>
<accession>A0ABZ0B3R5</accession>
<feature type="domain" description="Transglutaminase-like" evidence="4">
    <location>
        <begin position="243"/>
        <end position="309"/>
    </location>
</feature>
<dbReference type="RefSeq" id="WP_313868844.1">
    <property type="nucleotide sequence ID" value="NZ_CP132507.1"/>
</dbReference>
<sequence>MGAYIEYWGSEILASGSRSVTYERRITRIQQTSALTDVGVFRLDYSPDYQSVKIHRIDLIRGGQRIPVLKSMTFRVSKVESGLERLMLSGKSAAIGQIPDARAGDVIDVAYSVTGQNPVFGEHFVANVNWNHPQYVHKRQVRLLHSPEIKIASQFMGPQFKEAPSNGSVFGGRYKEQVFTQTQVLPAFYDNKLPKDYSPFLILQLSSMGSWYDVHQWAAELFRTEPASPAINSLAKALSAGVSQKQAIAKAAKFVQDDIRYFSVSISENTHRPQQPDVTLERRFGDCKDKALLLVTLLRAMGVRANPVLVSDSMGRRILGSLPTPLAFDHAVVQVVYSDRSEQMIDATLNAEDLPLEHQSGKLQRSVGLVIQRDAPYYVHLKALGYSQANLQLSILESVKVGGLDKESTTTISTSLQGALAEITRQSQKQQPESTRLQFLTDNYLQRYPSARKRNGFPVSKDIQALNQFEIEEAYTIERLLSRDNTSGIWFARFNAQQLLGALSQGGLDKDRWLPLGLPMPGSIQTYRVEVEFPPEIQGQDDPIEDKMDTPFFQLNTFRSFRGNVFTFQADLKVMADEILPGGMADFVKAYQDAQKKLTDIVIVREDNVSASVNSRENYRDQAEANRKRAIVAASKIIDTGKIADEDMAEVYLQRAAAYMDLGQMPEAEADITQAVRRSPNLGIAFQVRATWNMRNKRLQAAESDLNKAIGMGSEPSSAYLRRGQVRYVSGNYAGALRDFEQAEKSSESGLNNGFMRVWQALARKQLGLPGNTDVTQAGWPNPLLKVISGIESPQAMLQKIEATKSREERTLNLCEAYFYLALWSQTSGREGDYRRYLQKTLDTGVIHFMEYELATVLLK</sequence>
<evidence type="ECO:0000259" key="4">
    <source>
        <dbReference type="Pfam" id="PF01841"/>
    </source>
</evidence>
<dbReference type="SUPFAM" id="SSF48452">
    <property type="entry name" value="TPR-like"/>
    <property type="match status" value="1"/>
</dbReference>
<proteinExistence type="predicted"/>
<dbReference type="InterPro" id="IPR038765">
    <property type="entry name" value="Papain-like_cys_pep_sf"/>
</dbReference>
<dbReference type="PROSITE" id="PS50005">
    <property type="entry name" value="TPR"/>
    <property type="match status" value="1"/>
</dbReference>
<dbReference type="InterPro" id="IPR002931">
    <property type="entry name" value="Transglutaminase-like"/>
</dbReference>
<dbReference type="EMBL" id="CP132507">
    <property type="protein sequence ID" value="WNO06123.1"/>
    <property type="molecule type" value="Genomic_DNA"/>
</dbReference>
<keyword evidence="7" id="KW-1185">Reference proteome</keyword>
<evidence type="ECO:0000256" key="1">
    <source>
        <dbReference type="ARBA" id="ARBA00022737"/>
    </source>
</evidence>
<dbReference type="Pfam" id="PF12969">
    <property type="entry name" value="DUF3857"/>
    <property type="match status" value="1"/>
</dbReference>
<dbReference type="Gene3D" id="2.60.40.3140">
    <property type="match status" value="1"/>
</dbReference>
<dbReference type="Gene3D" id="3.10.620.30">
    <property type="match status" value="1"/>
</dbReference>
<name>A0ABZ0B3R5_9BURK</name>
<protein>
    <submittedName>
        <fullName evidence="6">DUF3857 domain-containing protein</fullName>
    </submittedName>
</protein>
<evidence type="ECO:0000256" key="2">
    <source>
        <dbReference type="ARBA" id="ARBA00022803"/>
    </source>
</evidence>
<evidence type="ECO:0000259" key="5">
    <source>
        <dbReference type="Pfam" id="PF12969"/>
    </source>
</evidence>
<dbReference type="InterPro" id="IPR024618">
    <property type="entry name" value="DUF3857"/>
</dbReference>
<organism evidence="6 7">
    <name type="scientific">Rhodoferax mekongensis</name>
    <dbReference type="NCBI Taxonomy" id="3068341"/>
    <lineage>
        <taxon>Bacteria</taxon>
        <taxon>Pseudomonadati</taxon>
        <taxon>Pseudomonadota</taxon>
        <taxon>Betaproteobacteria</taxon>
        <taxon>Burkholderiales</taxon>
        <taxon>Comamonadaceae</taxon>
        <taxon>Rhodoferax</taxon>
    </lineage>
</organism>
<dbReference type="PANTHER" id="PTHR44858:SF1">
    <property type="entry name" value="UDP-N-ACETYLGLUCOSAMINE--PEPTIDE N-ACETYLGLUCOSAMINYLTRANSFERASE SPINDLY-RELATED"/>
    <property type="match status" value="1"/>
</dbReference>
<evidence type="ECO:0000313" key="7">
    <source>
        <dbReference type="Proteomes" id="UP001302257"/>
    </source>
</evidence>
<dbReference type="SMART" id="SM00028">
    <property type="entry name" value="TPR"/>
    <property type="match status" value="3"/>
</dbReference>
<dbReference type="Proteomes" id="UP001302257">
    <property type="component" value="Chromosome"/>
</dbReference>
<dbReference type="PANTHER" id="PTHR44858">
    <property type="entry name" value="TETRATRICOPEPTIDE REPEAT PROTEIN 6"/>
    <property type="match status" value="1"/>
</dbReference>
<keyword evidence="1" id="KW-0677">Repeat</keyword>
<dbReference type="Gene3D" id="1.25.40.10">
    <property type="entry name" value="Tetratricopeptide repeat domain"/>
    <property type="match status" value="1"/>
</dbReference>
<feature type="domain" description="DUF3857" evidence="5">
    <location>
        <begin position="18"/>
        <end position="165"/>
    </location>
</feature>